<dbReference type="AlphaFoldDB" id="F9W3F3"/>
<keyword evidence="1" id="KW-1133">Transmembrane helix</keyword>
<feature type="chain" id="PRO_5003389840" evidence="2">
    <location>
        <begin position="23"/>
        <end position="194"/>
    </location>
</feature>
<sequence length="194" mass="21680">MPEMSCSGTFLRICCLRVGCTALVPEARFWDRTRLPQPFAWHSADRRLWRGLLGFLLPTVSSKCSNTVTSPSEWTHLRVFRLPPAMNGIPEGFHILLHFYLFFPASSAAVVIAVALPRFWLPSLLSSYASPFCTNHLPILFRPLRLLPHTPASSHAAALSLPNLLICSIVNEFHRHLLKRSGQDSASCCSHPHA</sequence>
<keyword evidence="1" id="KW-0472">Membrane</keyword>
<keyword evidence="1" id="KW-0812">Transmembrane</keyword>
<evidence type="ECO:0000256" key="1">
    <source>
        <dbReference type="SAM" id="Phobius"/>
    </source>
</evidence>
<proteinExistence type="predicted"/>
<reference evidence="4" key="1">
    <citation type="submission" date="2011-07" db="EMBL/GenBank/DDBJ databases">
        <title>Divergent evolution of antigenic variation in African trypanosomes.</title>
        <authorList>
            <person name="Jackson A.P."/>
            <person name="Berry A."/>
            <person name="Allison H.C."/>
            <person name="Burton P."/>
            <person name="Anderson J."/>
            <person name="Aslett M."/>
            <person name="Brown R."/>
            <person name="Corton N."/>
            <person name="Harris D."/>
            <person name="Hauser H."/>
            <person name="Gamble J."/>
            <person name="Gilderthorp R."/>
            <person name="McQuillan J."/>
            <person name="Quail M.A."/>
            <person name="Sanders M."/>
            <person name="Van Tonder A."/>
            <person name="Ginger M.L."/>
            <person name="Donelson J.E."/>
            <person name="Field M.C."/>
            <person name="Barry J.D."/>
            <person name="Berriman M."/>
            <person name="Hertz-Fowler C."/>
        </authorList>
    </citation>
    <scope>NUCLEOTIDE SEQUENCE [LARGE SCALE GENOMIC DNA]</scope>
    <source>
        <strain evidence="4">IL3000</strain>
    </source>
</reference>
<organism evidence="3 4">
    <name type="scientific">Trypanosoma congolense (strain IL3000)</name>
    <dbReference type="NCBI Taxonomy" id="1068625"/>
    <lineage>
        <taxon>Eukaryota</taxon>
        <taxon>Discoba</taxon>
        <taxon>Euglenozoa</taxon>
        <taxon>Kinetoplastea</taxon>
        <taxon>Metakinetoplastina</taxon>
        <taxon>Trypanosomatida</taxon>
        <taxon>Trypanosomatidae</taxon>
        <taxon>Trypanosoma</taxon>
        <taxon>Nannomonas</taxon>
    </lineage>
</organism>
<dbReference type="EMBL" id="CAEQ01000403">
    <property type="protein sequence ID" value="CCD11666.1"/>
    <property type="molecule type" value="Genomic_DNA"/>
</dbReference>
<evidence type="ECO:0000313" key="4">
    <source>
        <dbReference type="Proteomes" id="UP000000702"/>
    </source>
</evidence>
<protein>
    <submittedName>
        <fullName evidence="3">WGS project CAEQ00000000 data, annotated contig 104</fullName>
    </submittedName>
</protein>
<name>F9W3F3_TRYCI</name>
<keyword evidence="2" id="KW-0732">Signal</keyword>
<evidence type="ECO:0000313" key="3">
    <source>
        <dbReference type="EMBL" id="CCD11666.1"/>
    </source>
</evidence>
<keyword evidence="4" id="KW-1185">Reference proteome</keyword>
<evidence type="ECO:0000256" key="2">
    <source>
        <dbReference type="SAM" id="SignalP"/>
    </source>
</evidence>
<comment type="caution">
    <text evidence="3">The sequence shown here is derived from an EMBL/GenBank/DDBJ whole genome shotgun (WGS) entry which is preliminary data.</text>
</comment>
<dbReference type="Proteomes" id="UP000000702">
    <property type="component" value="Unassembled WGS sequence"/>
</dbReference>
<feature type="transmembrane region" description="Helical" evidence="1">
    <location>
        <begin position="95"/>
        <end position="116"/>
    </location>
</feature>
<reference evidence="3 4" key="2">
    <citation type="journal article" date="2012" name="Proc. Natl. Acad. Sci. U.S.A.">
        <title>Antigenic diversity is generated by distinct evolutionary mechanisms in African trypanosome species.</title>
        <authorList>
            <person name="Jackson A.P."/>
            <person name="Berry A."/>
            <person name="Aslett M."/>
            <person name="Allison H.C."/>
            <person name="Burton P."/>
            <person name="Vavrova-Anderson J."/>
            <person name="Brown R."/>
            <person name="Browne H."/>
            <person name="Corton N."/>
            <person name="Hauser H."/>
            <person name="Gamble J."/>
            <person name="Gilderthorp R."/>
            <person name="Marcello L."/>
            <person name="McQuillan J."/>
            <person name="Otto T.D."/>
            <person name="Quail M.A."/>
            <person name="Sanders M.J."/>
            <person name="van Tonder A."/>
            <person name="Ginger M.L."/>
            <person name="Field M.C."/>
            <person name="Barry J.D."/>
            <person name="Hertz-Fowler C."/>
            <person name="Berriman M."/>
        </authorList>
    </citation>
    <scope>NUCLEOTIDE SEQUENCE [LARGE SCALE GENOMIC DNA]</scope>
    <source>
        <strain evidence="3 4">IL3000</strain>
    </source>
</reference>
<accession>F9W3F3</accession>
<dbReference type="VEuPathDB" id="TriTrypDB:TcIL3000_0_02870"/>
<gene>
    <name evidence="3" type="ORF">TCIL3000_0_02870</name>
</gene>
<feature type="signal peptide" evidence="2">
    <location>
        <begin position="1"/>
        <end position="22"/>
    </location>
</feature>